<evidence type="ECO:0000313" key="3">
    <source>
        <dbReference type="Proteomes" id="UP001174934"/>
    </source>
</evidence>
<feature type="chain" id="PRO_5041377964" evidence="1">
    <location>
        <begin position="21"/>
        <end position="196"/>
    </location>
</feature>
<keyword evidence="3" id="KW-1185">Reference proteome</keyword>
<protein>
    <submittedName>
        <fullName evidence="2">Uncharacterized protein</fullName>
    </submittedName>
</protein>
<reference evidence="2" key="1">
    <citation type="submission" date="2023-06" db="EMBL/GenBank/DDBJ databases">
        <title>Genome-scale phylogeny and comparative genomics of the fungal order Sordariales.</title>
        <authorList>
            <consortium name="Lawrence Berkeley National Laboratory"/>
            <person name="Hensen N."/>
            <person name="Bonometti L."/>
            <person name="Westerberg I."/>
            <person name="Brannstrom I.O."/>
            <person name="Guillou S."/>
            <person name="Cros-Aarteil S."/>
            <person name="Calhoun S."/>
            <person name="Haridas S."/>
            <person name="Kuo A."/>
            <person name="Mondo S."/>
            <person name="Pangilinan J."/>
            <person name="Riley R."/>
            <person name="LaButti K."/>
            <person name="Andreopoulos B."/>
            <person name="Lipzen A."/>
            <person name="Chen C."/>
            <person name="Yanf M."/>
            <person name="Daum C."/>
            <person name="Ng V."/>
            <person name="Clum A."/>
            <person name="Steindorff A."/>
            <person name="Ohm R."/>
            <person name="Martin F."/>
            <person name="Silar P."/>
            <person name="Natvig D."/>
            <person name="Lalanne C."/>
            <person name="Gautier V."/>
            <person name="Ament-velasquez S.L."/>
            <person name="Kruys A."/>
            <person name="Hutchinson M.I."/>
            <person name="Powell A.J."/>
            <person name="Barry K."/>
            <person name="Miller A.N."/>
            <person name="Grigoriev I.V."/>
            <person name="Debuchy R."/>
            <person name="Gladieux P."/>
            <person name="Thoren M.H."/>
            <person name="Johannesson H."/>
        </authorList>
    </citation>
    <scope>NUCLEOTIDE SEQUENCE</scope>
    <source>
        <strain evidence="2">SMH3391-2</strain>
    </source>
</reference>
<proteinExistence type="predicted"/>
<evidence type="ECO:0000256" key="1">
    <source>
        <dbReference type="SAM" id="SignalP"/>
    </source>
</evidence>
<organism evidence="2 3">
    <name type="scientific">Bombardia bombarda</name>
    <dbReference type="NCBI Taxonomy" id="252184"/>
    <lineage>
        <taxon>Eukaryota</taxon>
        <taxon>Fungi</taxon>
        <taxon>Dikarya</taxon>
        <taxon>Ascomycota</taxon>
        <taxon>Pezizomycotina</taxon>
        <taxon>Sordariomycetes</taxon>
        <taxon>Sordariomycetidae</taxon>
        <taxon>Sordariales</taxon>
        <taxon>Lasiosphaeriaceae</taxon>
        <taxon>Bombardia</taxon>
    </lineage>
</organism>
<feature type="non-terminal residue" evidence="2">
    <location>
        <position position="196"/>
    </location>
</feature>
<gene>
    <name evidence="2" type="ORF">B0T17DRAFT_491360</name>
</gene>
<sequence length="196" mass="21629">MHYLGCLWAWLAAFAVGVLAQETETCSCSGLDYTNGGSYLIDGESEDEFAFTSVFSGCFDSTITPILVSPEGYGYECSAIETQPDDEEQASHCPIPYSKMSSGAWMIVIQAPDYNFAVQRQFNLTTGSTNTVTVTTEYLEPETTTEDCYEDEATVIEYIPGPTTKIVSTSARWSTLGAVTEYYVTIVTEYAYCHWP</sequence>
<comment type="caution">
    <text evidence="2">The sequence shown here is derived from an EMBL/GenBank/DDBJ whole genome shotgun (WGS) entry which is preliminary data.</text>
</comment>
<name>A0AA40C980_9PEZI</name>
<accession>A0AA40C980</accession>
<dbReference type="Proteomes" id="UP001174934">
    <property type="component" value="Unassembled WGS sequence"/>
</dbReference>
<evidence type="ECO:0000313" key="2">
    <source>
        <dbReference type="EMBL" id="KAK0629299.1"/>
    </source>
</evidence>
<dbReference type="AlphaFoldDB" id="A0AA40C980"/>
<keyword evidence="1" id="KW-0732">Signal</keyword>
<feature type="signal peptide" evidence="1">
    <location>
        <begin position="1"/>
        <end position="20"/>
    </location>
</feature>
<dbReference type="EMBL" id="JAULSR010000002">
    <property type="protein sequence ID" value="KAK0629299.1"/>
    <property type="molecule type" value="Genomic_DNA"/>
</dbReference>